<dbReference type="AlphaFoldDB" id="A0A9P9JL59"/>
<evidence type="ECO:0000256" key="2">
    <source>
        <dbReference type="ARBA" id="ARBA00010896"/>
    </source>
</evidence>
<dbReference type="GO" id="GO:0000981">
    <property type="term" value="F:DNA-binding transcription factor activity, RNA polymerase II-specific"/>
    <property type="evidence" value="ECO:0007669"/>
    <property type="project" value="InterPro"/>
</dbReference>
<evidence type="ECO:0000313" key="11">
    <source>
        <dbReference type="Proteomes" id="UP000717696"/>
    </source>
</evidence>
<dbReference type="InterPro" id="IPR017970">
    <property type="entry name" value="Homeobox_CS"/>
</dbReference>
<feature type="domain" description="Homeobox" evidence="9">
    <location>
        <begin position="61"/>
        <end position="121"/>
    </location>
</feature>
<dbReference type="Gene3D" id="1.10.10.60">
    <property type="entry name" value="Homeodomain-like"/>
    <property type="match status" value="1"/>
</dbReference>
<evidence type="ECO:0000256" key="1">
    <source>
        <dbReference type="ARBA" id="ARBA00004123"/>
    </source>
</evidence>
<evidence type="ECO:0000313" key="10">
    <source>
        <dbReference type="EMBL" id="KAH7162805.1"/>
    </source>
</evidence>
<dbReference type="OrthoDB" id="6159439at2759"/>
<comment type="subcellular location">
    <subcellularLocation>
        <location evidence="1 6 7">Nucleus</location>
    </subcellularLocation>
</comment>
<dbReference type="PROSITE" id="PS00027">
    <property type="entry name" value="HOMEOBOX_1"/>
    <property type="match status" value="1"/>
</dbReference>
<evidence type="ECO:0000259" key="9">
    <source>
        <dbReference type="PROSITE" id="PS50071"/>
    </source>
</evidence>
<feature type="compositionally biased region" description="Polar residues" evidence="8">
    <location>
        <begin position="380"/>
        <end position="393"/>
    </location>
</feature>
<evidence type="ECO:0000256" key="8">
    <source>
        <dbReference type="SAM" id="MobiDB-lite"/>
    </source>
</evidence>
<dbReference type="SUPFAM" id="SSF46689">
    <property type="entry name" value="Homeodomain-like"/>
    <property type="match status" value="1"/>
</dbReference>
<feature type="region of interest" description="Disordered" evidence="8">
    <location>
        <begin position="177"/>
        <end position="204"/>
    </location>
</feature>
<keyword evidence="11" id="KW-1185">Reference proteome</keyword>
<dbReference type="Pfam" id="PF00046">
    <property type="entry name" value="Homeodomain"/>
    <property type="match status" value="1"/>
</dbReference>
<dbReference type="CDD" id="cd00086">
    <property type="entry name" value="homeodomain"/>
    <property type="match status" value="1"/>
</dbReference>
<evidence type="ECO:0000256" key="3">
    <source>
        <dbReference type="ARBA" id="ARBA00023125"/>
    </source>
</evidence>
<evidence type="ECO:0000256" key="7">
    <source>
        <dbReference type="RuleBase" id="RU000682"/>
    </source>
</evidence>
<evidence type="ECO:0000256" key="6">
    <source>
        <dbReference type="PROSITE-ProRule" id="PRU00108"/>
    </source>
</evidence>
<name>A0A9P9JL59_9HYPO</name>
<dbReference type="PANTHER" id="PTHR24341:SF6">
    <property type="entry name" value="HOMEOBOX PROTEIN INVECTED"/>
    <property type="match status" value="1"/>
</dbReference>
<evidence type="ECO:0000256" key="5">
    <source>
        <dbReference type="ARBA" id="ARBA00023242"/>
    </source>
</evidence>
<feature type="compositionally biased region" description="Polar residues" evidence="8">
    <location>
        <begin position="191"/>
        <end position="201"/>
    </location>
</feature>
<gene>
    <name evidence="10" type="ORF">B0J13DRAFT_20572</name>
</gene>
<dbReference type="InterPro" id="IPR009057">
    <property type="entry name" value="Homeodomain-like_sf"/>
</dbReference>
<feature type="compositionally biased region" description="Polar residues" evidence="8">
    <location>
        <begin position="317"/>
        <end position="326"/>
    </location>
</feature>
<dbReference type="PANTHER" id="PTHR24341">
    <property type="entry name" value="HOMEOBOX PROTEIN ENGRAILED"/>
    <property type="match status" value="1"/>
</dbReference>
<feature type="compositionally biased region" description="Polar residues" evidence="8">
    <location>
        <begin position="293"/>
        <end position="304"/>
    </location>
</feature>
<comment type="caution">
    <text evidence="10">The sequence shown here is derived from an EMBL/GenBank/DDBJ whole genome shotgun (WGS) entry which is preliminary data.</text>
</comment>
<dbReference type="SMART" id="SM00389">
    <property type="entry name" value="HOX"/>
    <property type="match status" value="1"/>
</dbReference>
<keyword evidence="4 6" id="KW-0371">Homeobox</keyword>
<reference evidence="10" key="1">
    <citation type="journal article" date="2021" name="Nat. Commun.">
        <title>Genetic determinants of endophytism in the Arabidopsis root mycobiome.</title>
        <authorList>
            <person name="Mesny F."/>
            <person name="Miyauchi S."/>
            <person name="Thiergart T."/>
            <person name="Pickel B."/>
            <person name="Atanasova L."/>
            <person name="Karlsson M."/>
            <person name="Huettel B."/>
            <person name="Barry K.W."/>
            <person name="Haridas S."/>
            <person name="Chen C."/>
            <person name="Bauer D."/>
            <person name="Andreopoulos W."/>
            <person name="Pangilinan J."/>
            <person name="LaButti K."/>
            <person name="Riley R."/>
            <person name="Lipzen A."/>
            <person name="Clum A."/>
            <person name="Drula E."/>
            <person name="Henrissat B."/>
            <person name="Kohler A."/>
            <person name="Grigoriev I.V."/>
            <person name="Martin F.M."/>
            <person name="Hacquard S."/>
        </authorList>
    </citation>
    <scope>NUCLEOTIDE SEQUENCE</scope>
    <source>
        <strain evidence="10">MPI-CAGE-AT-0021</strain>
    </source>
</reference>
<keyword evidence="3 6" id="KW-0238">DNA-binding</keyword>
<feature type="region of interest" description="Disordered" evidence="8">
    <location>
        <begin position="293"/>
        <end position="397"/>
    </location>
</feature>
<dbReference type="GO" id="GO:0003677">
    <property type="term" value="F:DNA binding"/>
    <property type="evidence" value="ECO:0007669"/>
    <property type="project" value="UniProtKB-UniRule"/>
</dbReference>
<dbReference type="InterPro" id="IPR001356">
    <property type="entry name" value="HD"/>
</dbReference>
<sequence>MKNNMGSYSHPQWTGCGWAYSGNAGSYSGYAQPQSYTAYLPESMELYNSQQSHLVHHQQMSRTTETKPRLSKEEVEVLEAEFQRNHKPNSSTKKALAESMRVDHARINNWFQNRRAREKKENNIREYAARQKIEKDKTATEKGQYLDSDRFSDRVASSAPFPDPRRPSVLVETIGVSPPADVATPEHDSETSQSDACSSPDMSLHATPERALSFDSCSVGVEYFSLTNDTDSKPVFISDPTSNFLSLGETNPPIQAADLPYPNFGQYPQLVVPNTEGEATPSFSQQCFTASAGLSPTSTQNPYSHYSEPDFDEDNIETSGTSQQPLKSPPSMDIATRRNRRPPHLAISASRSYTAGVPRTAVDMGKRGDVGSSMRRVASATGTGRISKASGTPRSPFFDHSHEALMQLNRSPSFSGTTPTIAPPTPNTPIVLNQQGACEIDPSCVISVDEKLALHDPTLRTPPTTPGIMENMENMFTVNPTYDMPVSDEPLVTPGLGGFPGDFEVPGVSNQIPNYLTNSCSSQPQTPSYTPQMGPNYFGYSGGNAEYNWSDPSASAKSSPGQTHRQVQFMNMTASSFNHLEK</sequence>
<dbReference type="GO" id="GO:0016586">
    <property type="term" value="C:RSC-type complex"/>
    <property type="evidence" value="ECO:0007669"/>
    <property type="project" value="TreeGrafter"/>
</dbReference>
<organism evidence="10 11">
    <name type="scientific">Dactylonectria estremocensis</name>
    <dbReference type="NCBI Taxonomy" id="1079267"/>
    <lineage>
        <taxon>Eukaryota</taxon>
        <taxon>Fungi</taxon>
        <taxon>Dikarya</taxon>
        <taxon>Ascomycota</taxon>
        <taxon>Pezizomycotina</taxon>
        <taxon>Sordariomycetes</taxon>
        <taxon>Hypocreomycetidae</taxon>
        <taxon>Hypocreales</taxon>
        <taxon>Nectriaceae</taxon>
        <taxon>Dactylonectria</taxon>
    </lineage>
</organism>
<comment type="similarity">
    <text evidence="2">Belongs to the engrailed homeobox family.</text>
</comment>
<dbReference type="InterPro" id="IPR050720">
    <property type="entry name" value="Engrailed_Homeobox_TFs"/>
</dbReference>
<accession>A0A9P9JL59</accession>
<keyword evidence="5 6" id="KW-0539">Nucleus</keyword>
<dbReference type="Proteomes" id="UP000717696">
    <property type="component" value="Unassembled WGS sequence"/>
</dbReference>
<proteinExistence type="inferred from homology"/>
<evidence type="ECO:0000256" key="4">
    <source>
        <dbReference type="ARBA" id="ARBA00023155"/>
    </source>
</evidence>
<feature type="DNA-binding region" description="Homeobox" evidence="6">
    <location>
        <begin position="63"/>
        <end position="122"/>
    </location>
</feature>
<dbReference type="PROSITE" id="PS50071">
    <property type="entry name" value="HOMEOBOX_2"/>
    <property type="match status" value="1"/>
</dbReference>
<protein>
    <recommendedName>
        <fullName evidence="9">Homeobox domain-containing protein</fullName>
    </recommendedName>
</protein>
<dbReference type="EMBL" id="JAGMUU010000001">
    <property type="protein sequence ID" value="KAH7162805.1"/>
    <property type="molecule type" value="Genomic_DNA"/>
</dbReference>